<reference evidence="1 2" key="1">
    <citation type="submission" date="2012-06" db="EMBL/GenBank/DDBJ databases">
        <title>Complete sequence of chromosome of Mycobacterium chubuense NBB4.</title>
        <authorList>
            <consortium name="US DOE Joint Genome Institute"/>
            <person name="Lucas S."/>
            <person name="Han J."/>
            <person name="Lapidus A."/>
            <person name="Cheng J.-F."/>
            <person name="Goodwin L."/>
            <person name="Pitluck S."/>
            <person name="Peters L."/>
            <person name="Mikhailova N."/>
            <person name="Teshima H."/>
            <person name="Detter J.C."/>
            <person name="Han C."/>
            <person name="Tapia R."/>
            <person name="Land M."/>
            <person name="Hauser L."/>
            <person name="Kyrpides N."/>
            <person name="Ivanova N."/>
            <person name="Pagani I."/>
            <person name="Mattes T."/>
            <person name="Holmes A."/>
            <person name="Rutledge P."/>
            <person name="Paulsen I."/>
            <person name="Coleman N."/>
            <person name="Woyke T."/>
        </authorList>
    </citation>
    <scope>NUCLEOTIDE SEQUENCE [LARGE SCALE GENOMIC DNA]</scope>
    <source>
        <strain evidence="1 2">NBB4</strain>
    </source>
</reference>
<dbReference type="PATRIC" id="fig|710421.3.peg.1424"/>
<sequence precursor="true">MREEGAAIMASNHAFYGVRAAGMLCSSATFGAAVAAHPARPAIAAAIAAPRKRRAAAGTVAASVRGFI</sequence>
<dbReference type="KEGG" id="mcb:Mycch_1423"/>
<name>I4BG18_MYCCN</name>
<proteinExistence type="predicted"/>
<accession>I4BG18</accession>
<dbReference type="STRING" id="710421.Mycch_1423"/>
<protein>
    <submittedName>
        <fullName evidence="1">Uncharacterized protein</fullName>
    </submittedName>
</protein>
<evidence type="ECO:0000313" key="1">
    <source>
        <dbReference type="EMBL" id="AFM16225.1"/>
    </source>
</evidence>
<gene>
    <name evidence="1" type="ordered locus">Mycch_1423</name>
</gene>
<keyword evidence="2" id="KW-1185">Reference proteome</keyword>
<dbReference type="Proteomes" id="UP000006057">
    <property type="component" value="Chromosome"/>
</dbReference>
<dbReference type="EMBL" id="CP003053">
    <property type="protein sequence ID" value="AFM16225.1"/>
    <property type="molecule type" value="Genomic_DNA"/>
</dbReference>
<evidence type="ECO:0000313" key="2">
    <source>
        <dbReference type="Proteomes" id="UP000006057"/>
    </source>
</evidence>
<organism evidence="1 2">
    <name type="scientific">Mycolicibacterium chubuense (strain NBB4)</name>
    <name type="common">Mycobacterium chubuense</name>
    <dbReference type="NCBI Taxonomy" id="710421"/>
    <lineage>
        <taxon>Bacteria</taxon>
        <taxon>Bacillati</taxon>
        <taxon>Actinomycetota</taxon>
        <taxon>Actinomycetes</taxon>
        <taxon>Mycobacteriales</taxon>
        <taxon>Mycobacteriaceae</taxon>
        <taxon>Mycolicibacterium</taxon>
    </lineage>
</organism>
<dbReference type="HOGENOM" id="CLU_2826561_0_0_11"/>
<dbReference type="AlphaFoldDB" id="I4BG18"/>